<comment type="caution">
    <text evidence="2">Lacks conserved residue(s) required for the propagation of feature annotation.</text>
</comment>
<accession>A0A2H0NCE7</accession>
<dbReference type="Gene3D" id="2.40.50.140">
    <property type="entry name" value="Nucleic acid-binding proteins"/>
    <property type="match status" value="1"/>
</dbReference>
<protein>
    <recommendedName>
        <fullName evidence="2 3">Single-stranded DNA-binding protein</fullName>
        <shortName evidence="2">SSB</shortName>
    </recommendedName>
</protein>
<evidence type="ECO:0000313" key="6">
    <source>
        <dbReference type="Proteomes" id="UP000230564"/>
    </source>
</evidence>
<dbReference type="InterPro" id="IPR011344">
    <property type="entry name" value="ssDNA-bd"/>
</dbReference>
<evidence type="ECO:0000256" key="1">
    <source>
        <dbReference type="ARBA" id="ARBA00023125"/>
    </source>
</evidence>
<dbReference type="PANTHER" id="PTHR10302:SF27">
    <property type="entry name" value="SINGLE-STRANDED DNA-BINDING PROTEIN"/>
    <property type="match status" value="1"/>
</dbReference>
<dbReference type="SUPFAM" id="SSF50249">
    <property type="entry name" value="Nucleic acid-binding proteins"/>
    <property type="match status" value="1"/>
</dbReference>
<dbReference type="CDD" id="cd04496">
    <property type="entry name" value="SSB_OBF"/>
    <property type="match status" value="1"/>
</dbReference>
<dbReference type="HAMAP" id="MF_00984">
    <property type="entry name" value="SSB"/>
    <property type="match status" value="1"/>
</dbReference>
<name>A0A2H0NCE7_9BACT</name>
<dbReference type="PROSITE" id="PS50935">
    <property type="entry name" value="SSB"/>
    <property type="match status" value="1"/>
</dbReference>
<dbReference type="Proteomes" id="UP000230564">
    <property type="component" value="Unassembled WGS sequence"/>
</dbReference>
<dbReference type="AlphaFoldDB" id="A0A2H0NCE7"/>
<keyword evidence="1 2" id="KW-0238">DNA-binding</keyword>
<sequence length="136" mass="15570">MDLNKVSLIGNLANDPESRTLPSGQQVALFSLATNYTWRDVKTKEKKERADFHKIVAWGKLAEIIATYLKKGSKIFLEGRLQNRTWEDKNKNKRYTTEVVASDLIMLGGKNRKEVKGDETAKEDVDVEEIQIEEEN</sequence>
<dbReference type="GO" id="GO:0006260">
    <property type="term" value="P:DNA replication"/>
    <property type="evidence" value="ECO:0007669"/>
    <property type="project" value="InterPro"/>
</dbReference>
<evidence type="ECO:0000256" key="3">
    <source>
        <dbReference type="PIRNR" id="PIRNR002070"/>
    </source>
</evidence>
<comment type="subunit">
    <text evidence="2">Homotetramer.</text>
</comment>
<dbReference type="GO" id="GO:0009295">
    <property type="term" value="C:nucleoid"/>
    <property type="evidence" value="ECO:0007669"/>
    <property type="project" value="TreeGrafter"/>
</dbReference>
<dbReference type="Pfam" id="PF00436">
    <property type="entry name" value="SSB"/>
    <property type="match status" value="1"/>
</dbReference>
<dbReference type="NCBIfam" id="TIGR00621">
    <property type="entry name" value="ssb"/>
    <property type="match status" value="1"/>
</dbReference>
<dbReference type="EMBL" id="PCWQ01000012">
    <property type="protein sequence ID" value="PIR06570.1"/>
    <property type="molecule type" value="Genomic_DNA"/>
</dbReference>
<organism evidence="5 6">
    <name type="scientific">Candidatus Komeilibacteria bacterium CG11_big_fil_rev_8_21_14_0_20_36_20</name>
    <dbReference type="NCBI Taxonomy" id="1974477"/>
    <lineage>
        <taxon>Bacteria</taxon>
        <taxon>Candidatus Komeiliibacteriota</taxon>
    </lineage>
</organism>
<evidence type="ECO:0000256" key="2">
    <source>
        <dbReference type="HAMAP-Rule" id="MF_00984"/>
    </source>
</evidence>
<dbReference type="PIRSF" id="PIRSF002070">
    <property type="entry name" value="SSB"/>
    <property type="match status" value="1"/>
</dbReference>
<dbReference type="GO" id="GO:0003697">
    <property type="term" value="F:single-stranded DNA binding"/>
    <property type="evidence" value="ECO:0007669"/>
    <property type="project" value="UniProtKB-UniRule"/>
</dbReference>
<feature type="compositionally biased region" description="Acidic residues" evidence="4">
    <location>
        <begin position="125"/>
        <end position="136"/>
    </location>
</feature>
<evidence type="ECO:0000256" key="4">
    <source>
        <dbReference type="SAM" id="MobiDB-lite"/>
    </source>
</evidence>
<comment type="caution">
    <text evidence="5">The sequence shown here is derived from an EMBL/GenBank/DDBJ whole genome shotgun (WGS) entry which is preliminary data.</text>
</comment>
<dbReference type="InterPro" id="IPR000424">
    <property type="entry name" value="Primosome_PriB/ssb"/>
</dbReference>
<proteinExistence type="inferred from homology"/>
<evidence type="ECO:0000313" key="5">
    <source>
        <dbReference type="EMBL" id="PIR06570.1"/>
    </source>
</evidence>
<reference evidence="5 6" key="1">
    <citation type="submission" date="2017-09" db="EMBL/GenBank/DDBJ databases">
        <title>Depth-based differentiation of microbial function through sediment-hosted aquifers and enrichment of novel symbionts in the deep terrestrial subsurface.</title>
        <authorList>
            <person name="Probst A.J."/>
            <person name="Ladd B."/>
            <person name="Jarett J.K."/>
            <person name="Geller-Mcgrath D.E."/>
            <person name="Sieber C.M."/>
            <person name="Emerson J.B."/>
            <person name="Anantharaman K."/>
            <person name="Thomas B.C."/>
            <person name="Malmstrom R."/>
            <person name="Stieglmeier M."/>
            <person name="Klingl A."/>
            <person name="Woyke T."/>
            <person name="Ryan C.M."/>
            <person name="Banfield J.F."/>
        </authorList>
    </citation>
    <scope>NUCLEOTIDE SEQUENCE [LARGE SCALE GENOMIC DNA]</scope>
    <source>
        <strain evidence="5">CG11_big_fil_rev_8_21_14_0_20_36_20</strain>
    </source>
</reference>
<dbReference type="InterPro" id="IPR012340">
    <property type="entry name" value="NA-bd_OB-fold"/>
</dbReference>
<feature type="region of interest" description="Disordered" evidence="4">
    <location>
        <begin position="116"/>
        <end position="136"/>
    </location>
</feature>
<dbReference type="PANTHER" id="PTHR10302">
    <property type="entry name" value="SINGLE-STRANDED DNA-BINDING PROTEIN"/>
    <property type="match status" value="1"/>
</dbReference>
<gene>
    <name evidence="5" type="ORF">COV55_03535</name>
</gene>